<dbReference type="AlphaFoldDB" id="A0AAV4TC19"/>
<proteinExistence type="predicted"/>
<keyword evidence="2" id="KW-1185">Reference proteome</keyword>
<name>A0AAV4TC19_9ARAC</name>
<evidence type="ECO:0000313" key="2">
    <source>
        <dbReference type="Proteomes" id="UP001054837"/>
    </source>
</evidence>
<comment type="caution">
    <text evidence="1">The sequence shown here is derived from an EMBL/GenBank/DDBJ whole genome shotgun (WGS) entry which is preliminary data.</text>
</comment>
<reference evidence="1 2" key="1">
    <citation type="submission" date="2021-06" db="EMBL/GenBank/DDBJ databases">
        <title>Caerostris darwini draft genome.</title>
        <authorList>
            <person name="Kono N."/>
            <person name="Arakawa K."/>
        </authorList>
    </citation>
    <scope>NUCLEOTIDE SEQUENCE [LARGE SCALE GENOMIC DNA]</scope>
</reference>
<accession>A0AAV4TC19</accession>
<evidence type="ECO:0000313" key="1">
    <source>
        <dbReference type="EMBL" id="GIY41523.1"/>
    </source>
</evidence>
<sequence>MDFVPSAGYVTPTWSISFSVLGVDGQLCAYFQNFPYLLACARFEDGFDCSNKGSRSFTRDRYSSMLSVMMALNTSFSRRFTKHMALLLMSSVLTK</sequence>
<organism evidence="1 2">
    <name type="scientific">Caerostris darwini</name>
    <dbReference type="NCBI Taxonomy" id="1538125"/>
    <lineage>
        <taxon>Eukaryota</taxon>
        <taxon>Metazoa</taxon>
        <taxon>Ecdysozoa</taxon>
        <taxon>Arthropoda</taxon>
        <taxon>Chelicerata</taxon>
        <taxon>Arachnida</taxon>
        <taxon>Araneae</taxon>
        <taxon>Araneomorphae</taxon>
        <taxon>Entelegynae</taxon>
        <taxon>Araneoidea</taxon>
        <taxon>Araneidae</taxon>
        <taxon>Caerostris</taxon>
    </lineage>
</organism>
<dbReference type="Proteomes" id="UP001054837">
    <property type="component" value="Unassembled WGS sequence"/>
</dbReference>
<dbReference type="EMBL" id="BPLQ01009072">
    <property type="protein sequence ID" value="GIY41523.1"/>
    <property type="molecule type" value="Genomic_DNA"/>
</dbReference>
<protein>
    <submittedName>
        <fullName evidence="1">Uncharacterized protein</fullName>
    </submittedName>
</protein>
<gene>
    <name evidence="1" type="ORF">CDAR_573621</name>
</gene>